<evidence type="ECO:0000313" key="6">
    <source>
        <dbReference type="Proteomes" id="UP000216752"/>
    </source>
</evidence>
<dbReference type="Gene3D" id="3.30.70.1710">
    <property type="match status" value="2"/>
</dbReference>
<comment type="similarity">
    <text evidence="3">Belongs to the bacterial microcompartments protein family.</text>
</comment>
<proteinExistence type="inferred from homology"/>
<evidence type="ECO:0000256" key="1">
    <source>
        <dbReference type="ARBA" id="ARBA00024322"/>
    </source>
</evidence>
<keyword evidence="2" id="KW-1283">Bacterial microcompartment</keyword>
<dbReference type="CDD" id="cd07053">
    <property type="entry name" value="BMC_PduT_repeat1"/>
    <property type="match status" value="1"/>
</dbReference>
<comment type="subcellular location">
    <subcellularLocation>
        <location evidence="1">Bacterial microcompartment</location>
    </subcellularLocation>
</comment>
<accession>A0ABZ3IS22</accession>
<dbReference type="SMART" id="SM00877">
    <property type="entry name" value="BMC"/>
    <property type="match status" value="2"/>
</dbReference>
<name>A0ABZ3IS22_9FIRM</name>
<dbReference type="Pfam" id="PF00936">
    <property type="entry name" value="BMC"/>
    <property type="match status" value="2"/>
</dbReference>
<dbReference type="SUPFAM" id="SSF143414">
    <property type="entry name" value="CcmK-like"/>
    <property type="match status" value="2"/>
</dbReference>
<evidence type="ECO:0000313" key="5">
    <source>
        <dbReference type="EMBL" id="XFO68481.1"/>
    </source>
</evidence>
<feature type="domain" description="BMC" evidence="4">
    <location>
        <begin position="4"/>
        <end position="87"/>
    </location>
</feature>
<organism evidence="5 6">
    <name type="scientific">Sporomusa silvacetica DSM 10669</name>
    <dbReference type="NCBI Taxonomy" id="1123289"/>
    <lineage>
        <taxon>Bacteria</taxon>
        <taxon>Bacillati</taxon>
        <taxon>Bacillota</taxon>
        <taxon>Negativicutes</taxon>
        <taxon>Selenomonadales</taxon>
        <taxon>Sporomusaceae</taxon>
        <taxon>Sporomusa</taxon>
    </lineage>
</organism>
<dbReference type="PANTHER" id="PTHR33941:SF11">
    <property type="entry name" value="BACTERIAL MICROCOMPARTMENT SHELL PROTEIN PDUJ"/>
    <property type="match status" value="1"/>
</dbReference>
<dbReference type="EMBL" id="CP155573">
    <property type="protein sequence ID" value="XFO68481.1"/>
    <property type="molecule type" value="Genomic_DNA"/>
</dbReference>
<dbReference type="InterPro" id="IPR044872">
    <property type="entry name" value="CcmK/CsoS1_BMC"/>
</dbReference>
<dbReference type="RefSeq" id="WP_094606871.1">
    <property type="nucleotide sequence ID" value="NZ_CP155573.1"/>
</dbReference>
<dbReference type="PANTHER" id="PTHR33941">
    <property type="entry name" value="PROPANEDIOL UTILIZATION PROTEIN PDUA"/>
    <property type="match status" value="1"/>
</dbReference>
<gene>
    <name evidence="5" type="ORF">SPSIL_047040</name>
</gene>
<dbReference type="PIRSF" id="PIRSF034834">
    <property type="entry name" value="PduT"/>
    <property type="match status" value="1"/>
</dbReference>
<keyword evidence="6" id="KW-1185">Reference proteome</keyword>
<dbReference type="Proteomes" id="UP000216752">
    <property type="component" value="Chromosome"/>
</dbReference>
<sequence length="183" mass="18745">MKRAIGLLELKNITKGILAADAMLKAANVELILSQPLCPGKYVVMVGGDVGAVQSAVRSGKSVGGTENVVDEFVLPNIHADVFQALSGCTEVKAIKSLGIIESYSVASAIVAADTAAKAANVQLLEVRLARGMGGKAVVSMTGEVGAVTAAVKAGSNVIKDSGFLVDQLVIPAPHHSLHQSLF</sequence>
<evidence type="ECO:0000256" key="3">
    <source>
        <dbReference type="PROSITE-ProRule" id="PRU01278"/>
    </source>
</evidence>
<feature type="domain" description="BMC" evidence="4">
    <location>
        <begin position="97"/>
        <end position="183"/>
    </location>
</feature>
<dbReference type="CDD" id="cd07054">
    <property type="entry name" value="BMC_PduT_repeat2"/>
    <property type="match status" value="1"/>
</dbReference>
<dbReference type="InterPro" id="IPR037233">
    <property type="entry name" value="CcmK-like_sf"/>
</dbReference>
<evidence type="ECO:0000256" key="2">
    <source>
        <dbReference type="ARBA" id="ARBA00024446"/>
    </source>
</evidence>
<dbReference type="InterPro" id="IPR011238">
    <property type="entry name" value="Micro_shell_prot_PduT"/>
</dbReference>
<dbReference type="InterPro" id="IPR000249">
    <property type="entry name" value="BMC_dom"/>
</dbReference>
<dbReference type="PROSITE" id="PS51930">
    <property type="entry name" value="BMC_2"/>
    <property type="match status" value="2"/>
</dbReference>
<reference evidence="5" key="1">
    <citation type="submission" date="2024-05" db="EMBL/GenBank/DDBJ databases">
        <title>Isolation and characterization of Sporomusa carbonis sp. nov., a carboxydotrophic hydrogenogen in the genus of Sporomusa isolated from a charcoal burning pile.</title>
        <authorList>
            <person name="Boeer T."/>
            <person name="Rosenbaum F."/>
            <person name="Eysell L."/>
            <person name="Mueller V."/>
            <person name="Daniel R."/>
            <person name="Poehlein A."/>
        </authorList>
    </citation>
    <scope>NUCLEOTIDE SEQUENCE [LARGE SCALE GENOMIC DNA]</scope>
    <source>
        <strain evidence="5">DSM 10669</strain>
    </source>
</reference>
<dbReference type="InterPro" id="IPR050575">
    <property type="entry name" value="BMC_shell"/>
</dbReference>
<evidence type="ECO:0000259" key="4">
    <source>
        <dbReference type="PROSITE" id="PS51930"/>
    </source>
</evidence>
<protein>
    <recommendedName>
        <fullName evidence="4">BMC domain-containing protein</fullName>
    </recommendedName>
</protein>